<evidence type="ECO:0000256" key="5">
    <source>
        <dbReference type="SAM" id="MobiDB-lite"/>
    </source>
</evidence>
<accession>A0A166N2E6</accession>
<dbReference type="InterPro" id="IPR050911">
    <property type="entry name" value="DRAM/TMEM150_Autophagy_Mod"/>
</dbReference>
<feature type="transmembrane region" description="Helical" evidence="6">
    <location>
        <begin position="97"/>
        <end position="119"/>
    </location>
</feature>
<evidence type="ECO:0000256" key="6">
    <source>
        <dbReference type="SAM" id="Phobius"/>
    </source>
</evidence>
<organism evidence="8 9">
    <name type="scientific">Ascosphaera apis ARSEF 7405</name>
    <dbReference type="NCBI Taxonomy" id="392613"/>
    <lineage>
        <taxon>Eukaryota</taxon>
        <taxon>Fungi</taxon>
        <taxon>Dikarya</taxon>
        <taxon>Ascomycota</taxon>
        <taxon>Pezizomycotina</taxon>
        <taxon>Eurotiomycetes</taxon>
        <taxon>Eurotiomycetidae</taxon>
        <taxon>Onygenales</taxon>
        <taxon>Ascosphaeraceae</taxon>
        <taxon>Ascosphaera</taxon>
    </lineage>
</organism>
<dbReference type="Proteomes" id="UP000242877">
    <property type="component" value="Unassembled WGS sequence"/>
</dbReference>
<dbReference type="GO" id="GO:0012505">
    <property type="term" value="C:endomembrane system"/>
    <property type="evidence" value="ECO:0007669"/>
    <property type="project" value="UniProtKB-SubCell"/>
</dbReference>
<keyword evidence="9" id="KW-1185">Reference proteome</keyword>
<feature type="domain" description="CWH43-like N-terminal" evidence="7">
    <location>
        <begin position="5"/>
        <end position="219"/>
    </location>
</feature>
<comment type="subcellular location">
    <subcellularLocation>
        <location evidence="1">Endomembrane system</location>
        <topology evidence="1">Multi-pass membrane protein</topology>
    </subcellularLocation>
</comment>
<reference evidence="8 9" key="1">
    <citation type="journal article" date="2016" name="Genome Biol. Evol.">
        <title>Divergent and convergent evolution of fungal pathogenicity.</title>
        <authorList>
            <person name="Shang Y."/>
            <person name="Xiao G."/>
            <person name="Zheng P."/>
            <person name="Cen K."/>
            <person name="Zhan S."/>
            <person name="Wang C."/>
        </authorList>
    </citation>
    <scope>NUCLEOTIDE SEQUENCE [LARGE SCALE GENOMIC DNA]</scope>
    <source>
        <strain evidence="8 9">ARSEF 7405</strain>
    </source>
</reference>
<keyword evidence="3 6" id="KW-1133">Transmembrane helix</keyword>
<feature type="region of interest" description="Disordered" evidence="5">
    <location>
        <begin position="244"/>
        <end position="291"/>
    </location>
</feature>
<feature type="transmembrane region" description="Helical" evidence="6">
    <location>
        <begin position="7"/>
        <end position="30"/>
    </location>
</feature>
<feature type="compositionally biased region" description="Polar residues" evidence="5">
    <location>
        <begin position="246"/>
        <end position="261"/>
    </location>
</feature>
<evidence type="ECO:0000256" key="2">
    <source>
        <dbReference type="ARBA" id="ARBA00022692"/>
    </source>
</evidence>
<comment type="caution">
    <text evidence="8">The sequence shown here is derived from an EMBL/GenBank/DDBJ whole genome shotgun (WGS) entry which is preliminary data.</text>
</comment>
<dbReference type="OrthoDB" id="4204277at2759"/>
<sequence length="291" mass="33063">MWVISFWIIPIIAGCVWTAMLIAMLGRWSALGHPHIKSMNRDQHIAFISDVGAFSLKPLFISMSAVSASMFTSVFVIERWMRHARQLAPNTNRREKIFACISIFFALMGACGIIFLTIFDTWNHNNVHDSMLVLFIVGYILSAVFVCLEYYSLGLNYPEHRILKISFILKAIFIVVEFTLAVAFASESRNGNRDVAGVLEWTVSFIYGLYIFSYVPDLLPAVRFRKHVPQGERYKEEMRQAFAGDTNPNRSSYASQLPQSRGSDRSQYEMAENRNGQPASPTYPPEAHAQV</sequence>
<evidence type="ECO:0000313" key="8">
    <source>
        <dbReference type="EMBL" id="KZZ87290.1"/>
    </source>
</evidence>
<dbReference type="Pfam" id="PF10277">
    <property type="entry name" value="Frag1"/>
    <property type="match status" value="1"/>
</dbReference>
<feature type="transmembrane region" description="Helical" evidence="6">
    <location>
        <begin position="59"/>
        <end position="77"/>
    </location>
</feature>
<dbReference type="GO" id="GO:0005886">
    <property type="term" value="C:plasma membrane"/>
    <property type="evidence" value="ECO:0007669"/>
    <property type="project" value="TreeGrafter"/>
</dbReference>
<dbReference type="InterPro" id="IPR019402">
    <property type="entry name" value="CWH43_N"/>
</dbReference>
<feature type="transmembrane region" description="Helical" evidence="6">
    <location>
        <begin position="165"/>
        <end position="186"/>
    </location>
</feature>
<gene>
    <name evidence="8" type="ORF">AAP_05814</name>
</gene>
<keyword evidence="2 6" id="KW-0812">Transmembrane</keyword>
<dbReference type="AlphaFoldDB" id="A0A166N2E6"/>
<proteinExistence type="predicted"/>
<dbReference type="VEuPathDB" id="FungiDB:AAP_05814"/>
<feature type="transmembrane region" description="Helical" evidence="6">
    <location>
        <begin position="131"/>
        <end position="153"/>
    </location>
</feature>
<evidence type="ECO:0000256" key="1">
    <source>
        <dbReference type="ARBA" id="ARBA00004127"/>
    </source>
</evidence>
<evidence type="ECO:0000256" key="3">
    <source>
        <dbReference type="ARBA" id="ARBA00022989"/>
    </source>
</evidence>
<feature type="transmembrane region" description="Helical" evidence="6">
    <location>
        <begin position="198"/>
        <end position="216"/>
    </location>
</feature>
<evidence type="ECO:0000259" key="7">
    <source>
        <dbReference type="Pfam" id="PF10277"/>
    </source>
</evidence>
<protein>
    <submittedName>
        <fullName evidence="8">Frag1/DRAM/Sfk1</fullName>
    </submittedName>
</protein>
<keyword evidence="4 6" id="KW-0472">Membrane</keyword>
<name>A0A166N2E6_9EURO</name>
<dbReference type="EMBL" id="AZGZ01000036">
    <property type="protein sequence ID" value="KZZ87290.1"/>
    <property type="molecule type" value="Genomic_DNA"/>
</dbReference>
<evidence type="ECO:0000313" key="9">
    <source>
        <dbReference type="Proteomes" id="UP000242877"/>
    </source>
</evidence>
<dbReference type="PANTHER" id="PTHR21324:SF2">
    <property type="entry name" value="EG:22E5.9 PROTEIN"/>
    <property type="match status" value="1"/>
</dbReference>
<evidence type="ECO:0000256" key="4">
    <source>
        <dbReference type="ARBA" id="ARBA00023136"/>
    </source>
</evidence>
<dbReference type="PANTHER" id="PTHR21324">
    <property type="entry name" value="FASTING-INDUCIBLE INTEGRAL MEMBRANE PROTEIN TM6P1-RELATED"/>
    <property type="match status" value="1"/>
</dbReference>